<dbReference type="InterPro" id="IPR010730">
    <property type="entry name" value="HET"/>
</dbReference>
<dbReference type="Pfam" id="PF06985">
    <property type="entry name" value="HET"/>
    <property type="match status" value="1"/>
</dbReference>
<dbReference type="EMBL" id="MCGE01000050">
    <property type="protein sequence ID" value="ORZ04492.1"/>
    <property type="molecule type" value="Genomic_DNA"/>
</dbReference>
<proteinExistence type="predicted"/>
<reference evidence="2 3" key="1">
    <citation type="submission" date="2016-07" db="EMBL/GenBank/DDBJ databases">
        <title>Pervasive Adenine N6-methylation of Active Genes in Fungi.</title>
        <authorList>
            <consortium name="DOE Joint Genome Institute"/>
            <person name="Mondo S.J."/>
            <person name="Dannebaum R.O."/>
            <person name="Kuo R.C."/>
            <person name="Labutti K."/>
            <person name="Haridas S."/>
            <person name="Kuo A."/>
            <person name="Salamov A."/>
            <person name="Ahrendt S.R."/>
            <person name="Lipzen A."/>
            <person name="Sullivan W."/>
            <person name="Andreopoulos W.B."/>
            <person name="Clum A."/>
            <person name="Lindquist E."/>
            <person name="Daum C."/>
            <person name="Ramamoorthy G.K."/>
            <person name="Gryganskyi A."/>
            <person name="Culley D."/>
            <person name="Magnuson J.K."/>
            <person name="James T.Y."/>
            <person name="O'Malley M.A."/>
            <person name="Stajich J.E."/>
            <person name="Spatafora J.W."/>
            <person name="Visel A."/>
            <person name="Grigoriev I.V."/>
        </authorList>
    </citation>
    <scope>NUCLEOTIDE SEQUENCE [LARGE SCALE GENOMIC DNA]</scope>
    <source>
        <strain evidence="2 3">NRRL 1336</strain>
    </source>
</reference>
<dbReference type="AlphaFoldDB" id="A0A1X2HXF9"/>
<accession>A0A1X2HXF9</accession>
<protein>
    <recommendedName>
        <fullName evidence="1">Heterokaryon incompatibility domain-containing protein</fullName>
    </recommendedName>
</protein>
<dbReference type="OrthoDB" id="2302319at2759"/>
<evidence type="ECO:0000259" key="1">
    <source>
        <dbReference type="Pfam" id="PF06985"/>
    </source>
</evidence>
<organism evidence="2 3">
    <name type="scientific">Absidia repens</name>
    <dbReference type="NCBI Taxonomy" id="90262"/>
    <lineage>
        <taxon>Eukaryota</taxon>
        <taxon>Fungi</taxon>
        <taxon>Fungi incertae sedis</taxon>
        <taxon>Mucoromycota</taxon>
        <taxon>Mucoromycotina</taxon>
        <taxon>Mucoromycetes</taxon>
        <taxon>Mucorales</taxon>
        <taxon>Cunninghamellaceae</taxon>
        <taxon>Absidia</taxon>
    </lineage>
</organism>
<keyword evidence="3" id="KW-1185">Reference proteome</keyword>
<sequence length="129" mass="14714">MTRESDLKGIPSVCVDTICVDQTNYERRKTTIGQMSNIYESAIYILAVPDLHLQHLINGSAMMKTVIDYINQHSDYIYSLLQGDMDQLVQMDCDFLDAIQMPQDPALRQLLADYCSSFANAFTRKQKPL</sequence>
<name>A0A1X2HXF9_9FUNG</name>
<dbReference type="Proteomes" id="UP000193560">
    <property type="component" value="Unassembled WGS sequence"/>
</dbReference>
<gene>
    <name evidence="2" type="ORF">BCR42DRAFT_398650</name>
</gene>
<comment type="caution">
    <text evidence="2">The sequence shown here is derived from an EMBL/GenBank/DDBJ whole genome shotgun (WGS) entry which is preliminary data.</text>
</comment>
<feature type="domain" description="Heterokaryon incompatibility" evidence="1">
    <location>
        <begin position="9"/>
        <end position="48"/>
    </location>
</feature>
<evidence type="ECO:0000313" key="2">
    <source>
        <dbReference type="EMBL" id="ORZ04492.1"/>
    </source>
</evidence>
<evidence type="ECO:0000313" key="3">
    <source>
        <dbReference type="Proteomes" id="UP000193560"/>
    </source>
</evidence>